<sequence>IINMMEEDWMAFKLDRERDVMIKQARTARLIMMIEYVFIIMGFLTLIVLPCFGMQVTYVTNSTDRRKFLPLATYHFYDINKSPQFELTFFIHTITTLLLTIIYISVDILLVLMIFHICGQLENFRCRLINLISCKNFNKVLNNIVATHLRLIRYEFLTIELLTEFLQKFY</sequence>
<protein>
    <recommendedName>
        <fullName evidence="12">Odorant receptor 13a</fullName>
    </recommendedName>
</protein>
<keyword evidence="7" id="KW-0675">Receptor</keyword>
<evidence type="ECO:0000313" key="11">
    <source>
        <dbReference type="Proteomes" id="UP000075809"/>
    </source>
</evidence>
<evidence type="ECO:0000256" key="2">
    <source>
        <dbReference type="ARBA" id="ARBA00022606"/>
    </source>
</evidence>
<accession>A0A151XI03</accession>
<dbReference type="GO" id="GO:0016020">
    <property type="term" value="C:membrane"/>
    <property type="evidence" value="ECO:0007669"/>
    <property type="project" value="UniProtKB-SubCell"/>
</dbReference>
<keyword evidence="2" id="KW-0716">Sensory transduction</keyword>
<dbReference type="GO" id="GO:0007165">
    <property type="term" value="P:signal transduction"/>
    <property type="evidence" value="ECO:0007669"/>
    <property type="project" value="UniProtKB-KW"/>
</dbReference>
<organism evidence="10 11">
    <name type="scientific">Mycetomoellerius zeteki</name>
    <dbReference type="NCBI Taxonomy" id="64791"/>
    <lineage>
        <taxon>Eukaryota</taxon>
        <taxon>Metazoa</taxon>
        <taxon>Ecdysozoa</taxon>
        <taxon>Arthropoda</taxon>
        <taxon>Hexapoda</taxon>
        <taxon>Insecta</taxon>
        <taxon>Pterygota</taxon>
        <taxon>Neoptera</taxon>
        <taxon>Endopterygota</taxon>
        <taxon>Hymenoptera</taxon>
        <taxon>Apocrita</taxon>
        <taxon>Aculeata</taxon>
        <taxon>Formicoidea</taxon>
        <taxon>Formicidae</taxon>
        <taxon>Myrmicinae</taxon>
        <taxon>Mycetomoellerius</taxon>
    </lineage>
</organism>
<name>A0A151XI03_9HYME</name>
<evidence type="ECO:0000256" key="6">
    <source>
        <dbReference type="ARBA" id="ARBA00023136"/>
    </source>
</evidence>
<keyword evidence="3 9" id="KW-0812">Transmembrane</keyword>
<feature type="transmembrane region" description="Helical" evidence="9">
    <location>
        <begin position="36"/>
        <end position="58"/>
    </location>
</feature>
<dbReference type="GO" id="GO:0005549">
    <property type="term" value="F:odorant binding"/>
    <property type="evidence" value="ECO:0007669"/>
    <property type="project" value="InterPro"/>
</dbReference>
<keyword evidence="6 9" id="KW-0472">Membrane</keyword>
<evidence type="ECO:0000256" key="7">
    <source>
        <dbReference type="ARBA" id="ARBA00023170"/>
    </source>
</evidence>
<evidence type="ECO:0008006" key="12">
    <source>
        <dbReference type="Google" id="ProtNLM"/>
    </source>
</evidence>
<evidence type="ECO:0000256" key="5">
    <source>
        <dbReference type="ARBA" id="ARBA00022989"/>
    </source>
</evidence>
<evidence type="ECO:0000256" key="9">
    <source>
        <dbReference type="SAM" id="Phobius"/>
    </source>
</evidence>
<keyword evidence="4" id="KW-0552">Olfaction</keyword>
<evidence type="ECO:0000256" key="8">
    <source>
        <dbReference type="ARBA" id="ARBA00023224"/>
    </source>
</evidence>
<keyword evidence="8" id="KW-0807">Transducer</keyword>
<dbReference type="GO" id="GO:0004984">
    <property type="term" value="F:olfactory receptor activity"/>
    <property type="evidence" value="ECO:0007669"/>
    <property type="project" value="InterPro"/>
</dbReference>
<feature type="non-terminal residue" evidence="10">
    <location>
        <position position="1"/>
    </location>
</feature>
<comment type="subcellular location">
    <subcellularLocation>
        <location evidence="1">Membrane</location>
        <topology evidence="1">Multi-pass membrane protein</topology>
    </subcellularLocation>
</comment>
<reference evidence="10 11" key="1">
    <citation type="submission" date="2015-09" db="EMBL/GenBank/DDBJ databases">
        <title>Trachymyrmex zeteki WGS genome.</title>
        <authorList>
            <person name="Nygaard S."/>
            <person name="Hu H."/>
            <person name="Boomsma J."/>
            <person name="Zhang G."/>
        </authorList>
    </citation>
    <scope>NUCLEOTIDE SEQUENCE [LARGE SCALE GENOMIC DNA]</scope>
    <source>
        <strain evidence="10">Tzet28-1</strain>
        <tissue evidence="10">Whole body</tissue>
    </source>
</reference>
<evidence type="ECO:0000256" key="1">
    <source>
        <dbReference type="ARBA" id="ARBA00004141"/>
    </source>
</evidence>
<keyword evidence="5 9" id="KW-1133">Transmembrane helix</keyword>
<dbReference type="STRING" id="64791.A0A151XI03"/>
<feature type="transmembrane region" description="Helical" evidence="9">
    <location>
        <begin position="89"/>
        <end position="115"/>
    </location>
</feature>
<gene>
    <name evidence="10" type="ORF">ALC60_00920</name>
</gene>
<dbReference type="InterPro" id="IPR004117">
    <property type="entry name" value="7tm6_olfct_rcpt"/>
</dbReference>
<evidence type="ECO:0000313" key="10">
    <source>
        <dbReference type="EMBL" id="KYQ60036.1"/>
    </source>
</evidence>
<evidence type="ECO:0000256" key="3">
    <source>
        <dbReference type="ARBA" id="ARBA00022692"/>
    </source>
</evidence>
<dbReference type="EMBL" id="KQ982096">
    <property type="protein sequence ID" value="KYQ60036.1"/>
    <property type="molecule type" value="Genomic_DNA"/>
</dbReference>
<dbReference type="Pfam" id="PF02949">
    <property type="entry name" value="7tm_6"/>
    <property type="match status" value="1"/>
</dbReference>
<dbReference type="AlphaFoldDB" id="A0A151XI03"/>
<proteinExistence type="predicted"/>
<dbReference type="Proteomes" id="UP000075809">
    <property type="component" value="Unassembled WGS sequence"/>
</dbReference>
<evidence type="ECO:0000256" key="4">
    <source>
        <dbReference type="ARBA" id="ARBA00022725"/>
    </source>
</evidence>
<keyword evidence="11" id="KW-1185">Reference proteome</keyword>